<dbReference type="OrthoDB" id="5175904at2"/>
<protein>
    <recommendedName>
        <fullName evidence="3">SAM-dependent methyltransferase</fullName>
    </recommendedName>
</protein>
<evidence type="ECO:0008006" key="3">
    <source>
        <dbReference type="Google" id="ProtNLM"/>
    </source>
</evidence>
<reference evidence="1 2" key="2">
    <citation type="submission" date="2019-08" db="EMBL/GenBank/DDBJ databases">
        <title>Amycolatopsis acidicola sp. nov., isolated from peat swamp forest soil.</title>
        <authorList>
            <person name="Srisuk N."/>
        </authorList>
    </citation>
    <scope>NUCLEOTIDE SEQUENCE [LARGE SCALE GENOMIC DNA]</scope>
    <source>
        <strain evidence="1 2">TBRC 6029</strain>
    </source>
</reference>
<dbReference type="Gene3D" id="3.40.50.150">
    <property type="entry name" value="Vaccinia Virus protein VP39"/>
    <property type="match status" value="1"/>
</dbReference>
<organism evidence="1 2">
    <name type="scientific">Amycolatopsis rhizosphaerae</name>
    <dbReference type="NCBI Taxonomy" id="2053003"/>
    <lineage>
        <taxon>Bacteria</taxon>
        <taxon>Bacillati</taxon>
        <taxon>Actinomycetota</taxon>
        <taxon>Actinomycetes</taxon>
        <taxon>Pseudonocardiales</taxon>
        <taxon>Pseudonocardiaceae</taxon>
        <taxon>Amycolatopsis</taxon>
    </lineage>
</organism>
<dbReference type="PIRSF" id="PIRSF017393">
    <property type="entry name" value="MTase_SAV2177"/>
    <property type="match status" value="1"/>
</dbReference>
<evidence type="ECO:0000313" key="1">
    <source>
        <dbReference type="EMBL" id="TVT49899.1"/>
    </source>
</evidence>
<name>A0A558CMB1_9PSEU</name>
<dbReference type="Proteomes" id="UP000320011">
    <property type="component" value="Unassembled WGS sequence"/>
</dbReference>
<dbReference type="AlphaFoldDB" id="A0A558CMB1"/>
<gene>
    <name evidence="1" type="ORF">FNH05_16465</name>
</gene>
<dbReference type="EMBL" id="VJWX01000147">
    <property type="protein sequence ID" value="TVT49899.1"/>
    <property type="molecule type" value="Genomic_DNA"/>
</dbReference>
<sequence>MSGAPERRPPSRFPAVLDASRPSIARVYDGFLGGKEHYEADREVMRHVLGAVPDAAELVCANRAFLTRACRFLAAETKIGQYLDCGAGLPTEENTHQIVQRVDPDARVIYVDDDPVVLAQGRALLEENENVHVIEADIFTPSAVLEHEVVLRHLDFGEPVALLHVGTLPHLAGDGGPEIMREYLDALAPGSYVVLSHFYDPETPELTEVARRFENALVSGPLGAGWFRTRDEITALVRGLEIVRPNATSEPGLVPCDEWWPDGPRLAPQGKAARCVAGLVARKP</sequence>
<proteinExistence type="predicted"/>
<accession>A0A558CMB1</accession>
<reference evidence="1 2" key="1">
    <citation type="submission" date="2019-07" db="EMBL/GenBank/DDBJ databases">
        <authorList>
            <person name="Duangmal K."/>
            <person name="Teo W.F.A."/>
        </authorList>
    </citation>
    <scope>NUCLEOTIDE SEQUENCE [LARGE SCALE GENOMIC DNA]</scope>
    <source>
        <strain evidence="1 2">TBRC 6029</strain>
    </source>
</reference>
<comment type="caution">
    <text evidence="1">The sequence shown here is derived from an EMBL/GenBank/DDBJ whole genome shotgun (WGS) entry which is preliminary data.</text>
</comment>
<dbReference type="InterPro" id="IPR029063">
    <property type="entry name" value="SAM-dependent_MTases_sf"/>
</dbReference>
<dbReference type="InterPro" id="IPR006764">
    <property type="entry name" value="SAM_dep_MeTrfase_SAV2177_type"/>
</dbReference>
<dbReference type="SUPFAM" id="SSF53335">
    <property type="entry name" value="S-adenosyl-L-methionine-dependent methyltransferases"/>
    <property type="match status" value="1"/>
</dbReference>
<dbReference type="Pfam" id="PF04672">
    <property type="entry name" value="Methyltransf_19"/>
    <property type="match status" value="1"/>
</dbReference>
<dbReference type="RefSeq" id="WP_144589146.1">
    <property type="nucleotide sequence ID" value="NZ_VJWX01000147.1"/>
</dbReference>
<keyword evidence="2" id="KW-1185">Reference proteome</keyword>
<dbReference type="CDD" id="cd02440">
    <property type="entry name" value="AdoMet_MTases"/>
    <property type="match status" value="1"/>
</dbReference>
<evidence type="ECO:0000313" key="2">
    <source>
        <dbReference type="Proteomes" id="UP000320011"/>
    </source>
</evidence>